<dbReference type="PANTHER" id="PTHR24051">
    <property type="entry name" value="SUSHI DOMAIN-CONTAINING PROTEIN 1"/>
    <property type="match status" value="1"/>
</dbReference>
<feature type="domain" description="Fibronectin type-III" evidence="10">
    <location>
        <begin position="401"/>
        <end position="505"/>
    </location>
</feature>
<keyword evidence="7" id="KW-1015">Disulfide bond</keyword>
<keyword evidence="6" id="KW-0472">Membrane</keyword>
<evidence type="ECO:0000313" key="12">
    <source>
        <dbReference type="Proteomes" id="UP000593567"/>
    </source>
</evidence>
<dbReference type="AlphaFoldDB" id="A0A7J7ISP6"/>
<sequence>MIPRWLTSLCSFQISFGFALVKMLKHNQQKDNSDSTTNTNISNYGSAGVAFMLLFNYKIEADGYLVGWKYVIGQSNDYCDSYAAIWRQTGEGNSAVFNLITETLLTPEDASTGGIRFQFVQNSTEVVRKGDFLALYVEDLSRSGCRGNLVSFRPSGDGDPEAYIHRSNPNRNRVDRLTPSDVIIESRGVALRAYIAEILKLSGDPVSSHTDVSPGEIRITWESSATIPIQELTTTHFKIECSNSSNFNTIISSKLVSVDYRETVISNLNTQQPHYARVSTVRNYNGEELIQDVYTVSSLFCAERGKSTPWNVSIGEGGILKPEEERIVTVSVLSLEVDDCVSSIILTHGSGQLSNQIKIGPWTFTKQQGVTFELTIEVELLDGHENIIWQEKYTTSKAPNSPDGLTVDTRTSNSVTISWSPVDYTDKIYSIQQYQVTCITTNNTFNDSVTVNSVSYYNTPDSSTTSLTIESLYSQVEYSCTVKALWTENEFGESSREVVFWTKPEELVFAFGRDNKENTITVLLPNITSSDDILKGYDFMVIVVEKLSSRKKRSITADSIDNVTVYITASFPVTNYPSSLSVGDNQIYGGYWNRPLDNQYSYHIAVGFKAKTEDDVLKLTTIPGAESVRLTGAPPSSEDNQESVSTTQRTVWAVGVAVGVPMGFIIILQAVIIIVMLVRRSSGIESGEKRAQLDTEYEEMGLAPTPSKNQGATRDVPVQSAEYEEMGLTPTSSKNQGVTQDVPVQSAEYETSSPQATSDDHAYEKLIKQPQLRCAYKIEADGYLVGWKYMIGRSTDYCDSYAAIWRQTGEGNSSVFDLITETLLTPEDASTGGIRFQFVQNSTEVVRKGDFLALYVEDLSRSGCGNLVSLRYDRSGDTPAYVYFAPEGNRVDGLPALNVSTRTREVALRAYIAEILKLSGDPASSYTDVSPGEIRITWEFPAITAPNQELATTHFKIECSDNSNFDTIISSKLVSIEYRETVISNPNIQQPYYARVSTVKNYNGEELIQDVYTVKSLFCAKRGKLTPGDVIITESGILKPEEERIITVSVPSLEADDCVSSVTLTHGSGQLSNQRKTGPWTFTKQQGVTFELTIK</sequence>
<dbReference type="GO" id="GO:0016020">
    <property type="term" value="C:membrane"/>
    <property type="evidence" value="ECO:0007669"/>
    <property type="project" value="UniProtKB-SubCell"/>
</dbReference>
<dbReference type="Proteomes" id="UP000593567">
    <property type="component" value="Unassembled WGS sequence"/>
</dbReference>
<comment type="subcellular location">
    <subcellularLocation>
        <location evidence="1">Membrane</location>
        <topology evidence="1">Single-pass type I membrane protein</topology>
    </subcellularLocation>
</comment>
<name>A0A7J7ISP6_BUGNE</name>
<evidence type="ECO:0000256" key="9">
    <source>
        <dbReference type="SAM" id="SignalP"/>
    </source>
</evidence>
<gene>
    <name evidence="11" type="ORF">EB796_024741</name>
</gene>
<evidence type="ECO:0000256" key="1">
    <source>
        <dbReference type="ARBA" id="ARBA00004479"/>
    </source>
</evidence>
<evidence type="ECO:0000256" key="7">
    <source>
        <dbReference type="ARBA" id="ARBA00023157"/>
    </source>
</evidence>
<keyword evidence="8" id="KW-0325">Glycoprotein</keyword>
<evidence type="ECO:0000256" key="8">
    <source>
        <dbReference type="ARBA" id="ARBA00023180"/>
    </source>
</evidence>
<dbReference type="Gene3D" id="2.60.40.10">
    <property type="entry name" value="Immunoglobulins"/>
    <property type="match status" value="1"/>
</dbReference>
<evidence type="ECO:0000259" key="10">
    <source>
        <dbReference type="PROSITE" id="PS50853"/>
    </source>
</evidence>
<dbReference type="InterPro" id="IPR051622">
    <property type="entry name" value="R-tyr_protein_phosphatases"/>
</dbReference>
<dbReference type="Pfam" id="PF00041">
    <property type="entry name" value="fn3"/>
    <property type="match status" value="1"/>
</dbReference>
<evidence type="ECO:0000313" key="11">
    <source>
        <dbReference type="EMBL" id="KAF6016949.1"/>
    </source>
</evidence>
<evidence type="ECO:0000256" key="6">
    <source>
        <dbReference type="ARBA" id="ARBA00023136"/>
    </source>
</evidence>
<dbReference type="InterPro" id="IPR036116">
    <property type="entry name" value="FN3_sf"/>
</dbReference>
<dbReference type="SUPFAM" id="SSF49265">
    <property type="entry name" value="Fibronectin type III"/>
    <property type="match status" value="1"/>
</dbReference>
<feature type="signal peptide" evidence="9">
    <location>
        <begin position="1"/>
        <end position="17"/>
    </location>
</feature>
<evidence type="ECO:0000256" key="3">
    <source>
        <dbReference type="ARBA" id="ARBA00022729"/>
    </source>
</evidence>
<keyword evidence="2" id="KW-0812">Transmembrane</keyword>
<dbReference type="InterPro" id="IPR013783">
    <property type="entry name" value="Ig-like_fold"/>
</dbReference>
<reference evidence="11" key="1">
    <citation type="submission" date="2020-06" db="EMBL/GenBank/DDBJ databases">
        <title>Draft genome of Bugula neritina, a colonial animal packing powerful symbionts and potential medicines.</title>
        <authorList>
            <person name="Rayko M."/>
        </authorList>
    </citation>
    <scope>NUCLEOTIDE SEQUENCE [LARGE SCALE GENOMIC DNA]</scope>
    <source>
        <strain evidence="11">Kwan_BN1</strain>
    </source>
</reference>
<evidence type="ECO:0000256" key="4">
    <source>
        <dbReference type="ARBA" id="ARBA00022737"/>
    </source>
</evidence>
<organism evidence="11 12">
    <name type="scientific">Bugula neritina</name>
    <name type="common">Brown bryozoan</name>
    <name type="synonym">Sertularia neritina</name>
    <dbReference type="NCBI Taxonomy" id="10212"/>
    <lineage>
        <taxon>Eukaryota</taxon>
        <taxon>Metazoa</taxon>
        <taxon>Spiralia</taxon>
        <taxon>Lophotrochozoa</taxon>
        <taxon>Bryozoa</taxon>
        <taxon>Gymnolaemata</taxon>
        <taxon>Cheilostomatida</taxon>
        <taxon>Flustrina</taxon>
        <taxon>Buguloidea</taxon>
        <taxon>Bugulidae</taxon>
        <taxon>Bugula</taxon>
    </lineage>
</organism>
<keyword evidence="3 9" id="KW-0732">Signal</keyword>
<dbReference type="Pfam" id="PF23144">
    <property type="entry name" value="Fn3_PTPRU"/>
    <property type="match status" value="1"/>
</dbReference>
<keyword evidence="12" id="KW-1185">Reference proteome</keyword>
<keyword evidence="5" id="KW-1133">Transmembrane helix</keyword>
<dbReference type="OrthoDB" id="6103690at2759"/>
<dbReference type="InterPro" id="IPR057598">
    <property type="entry name" value="Fn3_PTPRU"/>
</dbReference>
<dbReference type="CDD" id="cd00063">
    <property type="entry name" value="FN3"/>
    <property type="match status" value="1"/>
</dbReference>
<evidence type="ECO:0000256" key="2">
    <source>
        <dbReference type="ARBA" id="ARBA00022692"/>
    </source>
</evidence>
<dbReference type="InterPro" id="IPR003961">
    <property type="entry name" value="FN3_dom"/>
</dbReference>
<comment type="caution">
    <text evidence="11">The sequence shown here is derived from an EMBL/GenBank/DDBJ whole genome shotgun (WGS) entry which is preliminary data.</text>
</comment>
<protein>
    <recommendedName>
        <fullName evidence="10">Fibronectin type-III domain-containing protein</fullName>
    </recommendedName>
</protein>
<dbReference type="PANTHER" id="PTHR24051:SF9">
    <property type="entry name" value="FIBRONECTIN TYPE-III DOMAIN-CONTAINING PROTEIN"/>
    <property type="match status" value="1"/>
</dbReference>
<feature type="chain" id="PRO_5029900997" description="Fibronectin type-III domain-containing protein" evidence="9">
    <location>
        <begin position="18"/>
        <end position="1095"/>
    </location>
</feature>
<dbReference type="EMBL" id="VXIV02003448">
    <property type="protein sequence ID" value="KAF6016949.1"/>
    <property type="molecule type" value="Genomic_DNA"/>
</dbReference>
<keyword evidence="4" id="KW-0677">Repeat</keyword>
<proteinExistence type="predicted"/>
<dbReference type="PROSITE" id="PS50853">
    <property type="entry name" value="FN3"/>
    <property type="match status" value="1"/>
</dbReference>
<accession>A0A7J7ISP6</accession>
<dbReference type="SMART" id="SM00060">
    <property type="entry name" value="FN3"/>
    <property type="match status" value="3"/>
</dbReference>
<evidence type="ECO:0000256" key="5">
    <source>
        <dbReference type="ARBA" id="ARBA00022989"/>
    </source>
</evidence>